<organism evidence="2 3">
    <name type="scientific">Pelolinea submarina</name>
    <dbReference type="NCBI Taxonomy" id="913107"/>
    <lineage>
        <taxon>Bacteria</taxon>
        <taxon>Bacillati</taxon>
        <taxon>Chloroflexota</taxon>
        <taxon>Anaerolineae</taxon>
        <taxon>Anaerolineales</taxon>
        <taxon>Anaerolineaceae</taxon>
        <taxon>Pelolinea</taxon>
    </lineage>
</organism>
<dbReference type="RefSeq" id="WP_116225297.1">
    <property type="nucleotide sequence ID" value="NZ_AP018437.1"/>
</dbReference>
<dbReference type="NCBIfam" id="NF047558">
    <property type="entry name" value="TPR_END_plus"/>
    <property type="match status" value="1"/>
</dbReference>
<dbReference type="GO" id="GO:0016853">
    <property type="term" value="F:isomerase activity"/>
    <property type="evidence" value="ECO:0007669"/>
    <property type="project" value="UniProtKB-KW"/>
</dbReference>
<dbReference type="AlphaFoldDB" id="A0A347ZP15"/>
<dbReference type="InterPro" id="IPR034660">
    <property type="entry name" value="DinB/YfiT-like"/>
</dbReference>
<dbReference type="OrthoDB" id="165450at2"/>
<reference evidence="2 3" key="1">
    <citation type="submission" date="2018-08" db="EMBL/GenBank/DDBJ databases">
        <title>Genomic Encyclopedia of Type Strains, Phase IV (KMG-IV): sequencing the most valuable type-strain genomes for metagenomic binning, comparative biology and taxonomic classification.</title>
        <authorList>
            <person name="Goeker M."/>
        </authorList>
    </citation>
    <scope>NUCLEOTIDE SEQUENCE [LARGE SCALE GENOMIC DNA]</scope>
    <source>
        <strain evidence="2 3">DSM 23923</strain>
    </source>
</reference>
<protein>
    <submittedName>
        <fullName evidence="2">Mycothiol maleylpyruvate isomerase-like protein</fullName>
    </submittedName>
</protein>
<dbReference type="GO" id="GO:0046872">
    <property type="term" value="F:metal ion binding"/>
    <property type="evidence" value="ECO:0007669"/>
    <property type="project" value="InterPro"/>
</dbReference>
<accession>A0A347ZP15</accession>
<dbReference type="EMBL" id="QUMS01000002">
    <property type="protein sequence ID" value="REG08648.1"/>
    <property type="molecule type" value="Genomic_DNA"/>
</dbReference>
<comment type="caution">
    <text evidence="2">The sequence shown here is derived from an EMBL/GenBank/DDBJ whole genome shotgun (WGS) entry which is preliminary data.</text>
</comment>
<dbReference type="InterPro" id="IPR024344">
    <property type="entry name" value="MDMPI_metal-binding"/>
</dbReference>
<dbReference type="SUPFAM" id="SSF109854">
    <property type="entry name" value="DinB/YfiT-like putative metalloenzymes"/>
    <property type="match status" value="1"/>
</dbReference>
<keyword evidence="3" id="KW-1185">Reference proteome</keyword>
<name>A0A347ZP15_9CHLR</name>
<evidence type="ECO:0000313" key="3">
    <source>
        <dbReference type="Proteomes" id="UP000256388"/>
    </source>
</evidence>
<dbReference type="Gene3D" id="1.20.120.450">
    <property type="entry name" value="dinb family like domain"/>
    <property type="match status" value="1"/>
</dbReference>
<dbReference type="Pfam" id="PF11716">
    <property type="entry name" value="MDMPI_N"/>
    <property type="match status" value="1"/>
</dbReference>
<gene>
    <name evidence="2" type="ORF">DFR64_2020</name>
</gene>
<dbReference type="Proteomes" id="UP000256388">
    <property type="component" value="Unassembled WGS sequence"/>
</dbReference>
<evidence type="ECO:0000259" key="1">
    <source>
        <dbReference type="Pfam" id="PF11716"/>
    </source>
</evidence>
<sequence>MNFTTEMFDLLESIREELDDLVQSLTPEEKARRGSLQGWSAKDMLVHLAFWNHHFNRQLEQGFAGQPIPKSGDYLDQVNDGVLYEHLEQPFDEALADESAAYSQFRQIVAEVSPEDIQDSQKFEFLEGHSLLDRALGTYGYHTAAHISDYYIKHGQIERARALQESITKSLLGFPGWEANAVYNLGCFYSLNGYKQEAIAKVKEAFEIKSDLVEWAKQDSDLDALRDMAEYKDLIGE</sequence>
<keyword evidence="2" id="KW-0670">Pyruvate</keyword>
<keyword evidence="2" id="KW-0413">Isomerase</keyword>
<evidence type="ECO:0000313" key="2">
    <source>
        <dbReference type="EMBL" id="REG08648.1"/>
    </source>
</evidence>
<feature type="domain" description="Mycothiol-dependent maleylpyruvate isomerase metal-binding" evidence="1">
    <location>
        <begin position="12"/>
        <end position="116"/>
    </location>
</feature>
<dbReference type="InterPro" id="IPR011990">
    <property type="entry name" value="TPR-like_helical_dom_sf"/>
</dbReference>
<dbReference type="SUPFAM" id="SSF48452">
    <property type="entry name" value="TPR-like"/>
    <property type="match status" value="1"/>
</dbReference>
<proteinExistence type="predicted"/>